<evidence type="ECO:0000313" key="2">
    <source>
        <dbReference type="Proteomes" id="UP000612808"/>
    </source>
</evidence>
<dbReference type="EMBL" id="BOMB01000021">
    <property type="protein sequence ID" value="GID12777.1"/>
    <property type="molecule type" value="Genomic_DNA"/>
</dbReference>
<dbReference type="RefSeq" id="WP_203659076.1">
    <property type="nucleotide sequence ID" value="NZ_BAAAZM010000008.1"/>
</dbReference>
<reference evidence="1" key="1">
    <citation type="submission" date="2021-01" db="EMBL/GenBank/DDBJ databases">
        <title>Whole genome shotgun sequence of Actinocatenispora rupis NBRC 107355.</title>
        <authorList>
            <person name="Komaki H."/>
            <person name="Tamura T."/>
        </authorList>
    </citation>
    <scope>NUCLEOTIDE SEQUENCE</scope>
    <source>
        <strain evidence="1">NBRC 107355</strain>
    </source>
</reference>
<accession>A0A8J3J9V6</accession>
<comment type="caution">
    <text evidence="1">The sequence shown here is derived from an EMBL/GenBank/DDBJ whole genome shotgun (WGS) entry which is preliminary data.</text>
</comment>
<protein>
    <recommendedName>
        <fullName evidence="3">DUF2550 domain-containing protein</fullName>
    </recommendedName>
</protein>
<name>A0A8J3J9V6_9ACTN</name>
<dbReference type="InterPro" id="IPR019675">
    <property type="entry name" value="DUF2550"/>
</dbReference>
<gene>
    <name evidence="1" type="ORF">Aru02nite_36660</name>
</gene>
<evidence type="ECO:0000313" key="1">
    <source>
        <dbReference type="EMBL" id="GID12777.1"/>
    </source>
</evidence>
<dbReference type="Proteomes" id="UP000612808">
    <property type="component" value="Unassembled WGS sequence"/>
</dbReference>
<organism evidence="1 2">
    <name type="scientific">Actinocatenispora rupis</name>
    <dbReference type="NCBI Taxonomy" id="519421"/>
    <lineage>
        <taxon>Bacteria</taxon>
        <taxon>Bacillati</taxon>
        <taxon>Actinomycetota</taxon>
        <taxon>Actinomycetes</taxon>
        <taxon>Micromonosporales</taxon>
        <taxon>Micromonosporaceae</taxon>
        <taxon>Actinocatenispora</taxon>
    </lineage>
</organism>
<proteinExistence type="predicted"/>
<evidence type="ECO:0008006" key="3">
    <source>
        <dbReference type="Google" id="ProtNLM"/>
    </source>
</evidence>
<sequence>MRFFEAVGIGVLVVLAVLCLLFLRRAVLARGGGTVEVSVRLTSRVPGRGWAPGFGRFSGDELRWYRMFSFALRPREIFSRRDLAIRSRRAPDGPELLGLPADSLILCCSSSRSTVEVAMTEGALTGFLSWLEAAPPGAASRRFRLPTDEAS</sequence>
<dbReference type="AlphaFoldDB" id="A0A8J3J9V6"/>
<dbReference type="Pfam" id="PF10739">
    <property type="entry name" value="DUF2550"/>
    <property type="match status" value="1"/>
</dbReference>
<keyword evidence="2" id="KW-1185">Reference proteome</keyword>